<comment type="function">
    <text evidence="6">Component of the Mediator complex, a coactivator involved in the regulated transcription of nearly all RNA polymerase II-dependent genes. Mediator functions as a bridge to convey information from gene-specific regulatory proteins to the basal RNA polymerase II transcription machinery. Mediator is recruited to promoters by direct interactions with regulatory proteins and serves as a scaffold for the assembly of a functional preinitiation complex with RNA polymerase II and the general transcription factors.</text>
</comment>
<feature type="compositionally biased region" description="Basic and acidic residues" evidence="7">
    <location>
        <begin position="267"/>
        <end position="287"/>
    </location>
</feature>
<dbReference type="InterPro" id="IPR038566">
    <property type="entry name" value="Mediator_Med6_sf"/>
</dbReference>
<keyword evidence="5 6" id="KW-0539">Nucleus</keyword>
<dbReference type="PANTHER" id="PTHR13104">
    <property type="entry name" value="MED-6-RELATED"/>
    <property type="match status" value="1"/>
</dbReference>
<evidence type="ECO:0000256" key="4">
    <source>
        <dbReference type="ARBA" id="ARBA00023163"/>
    </source>
</evidence>
<dbReference type="Gene3D" id="3.10.450.580">
    <property type="entry name" value="Mediator complex, subunit Med6"/>
    <property type="match status" value="1"/>
</dbReference>
<comment type="similarity">
    <text evidence="2 6">Belongs to the Mediator complex subunit 6 family.</text>
</comment>
<comment type="subcellular location">
    <subcellularLocation>
        <location evidence="1 6">Nucleus</location>
    </subcellularLocation>
</comment>
<feature type="region of interest" description="Disordered" evidence="7">
    <location>
        <begin position="151"/>
        <end position="186"/>
    </location>
</feature>
<reference evidence="8" key="1">
    <citation type="submission" date="2020-03" db="EMBL/GenBank/DDBJ databases">
        <title>Transcriptomic Profiling of the Digestive Tract of the Rat Flea, Xenopsylla cheopis, Following Blood Feeding and Infection with Yersinia pestis.</title>
        <authorList>
            <person name="Bland D.M."/>
            <person name="Martens C.A."/>
            <person name="Virtaneva K."/>
            <person name="Kanakabandi K."/>
            <person name="Long D."/>
            <person name="Rosenke R."/>
            <person name="Saturday G.A."/>
            <person name="Hoyt F.H."/>
            <person name="Bruno D.P."/>
            <person name="Ribeiro J.M.C."/>
            <person name="Hinnebusch J."/>
        </authorList>
    </citation>
    <scope>NUCLEOTIDE SEQUENCE</scope>
</reference>
<feature type="compositionally biased region" description="Polar residues" evidence="7">
    <location>
        <begin position="231"/>
        <end position="261"/>
    </location>
</feature>
<dbReference type="AlphaFoldDB" id="A0A6M2DF25"/>
<evidence type="ECO:0000256" key="6">
    <source>
        <dbReference type="RuleBase" id="RU364143"/>
    </source>
</evidence>
<dbReference type="EMBL" id="GIIL01000990">
    <property type="protein sequence ID" value="NOV44716.1"/>
    <property type="molecule type" value="Transcribed_RNA"/>
</dbReference>
<dbReference type="GO" id="GO:0003712">
    <property type="term" value="F:transcription coregulator activity"/>
    <property type="evidence" value="ECO:0007669"/>
    <property type="project" value="InterPro"/>
</dbReference>
<gene>
    <name evidence="6" type="primary">MED6</name>
</gene>
<name>A0A6M2DF25_XENCH</name>
<keyword evidence="4 6" id="KW-0804">Transcription</keyword>
<accession>A0A6M2DF25</accession>
<evidence type="ECO:0000256" key="2">
    <source>
        <dbReference type="ARBA" id="ARBA00007526"/>
    </source>
</evidence>
<dbReference type="Pfam" id="PF04934">
    <property type="entry name" value="Med6"/>
    <property type="match status" value="1"/>
</dbReference>
<evidence type="ECO:0000256" key="3">
    <source>
        <dbReference type="ARBA" id="ARBA00023015"/>
    </source>
</evidence>
<protein>
    <recommendedName>
        <fullName evidence="6">Mediator of RNA polymerase II transcription subunit 6</fullName>
    </recommendedName>
    <alternativeName>
        <fullName evidence="6">Mediator complex subunit 6</fullName>
    </alternativeName>
</protein>
<dbReference type="GO" id="GO:0016592">
    <property type="term" value="C:mediator complex"/>
    <property type="evidence" value="ECO:0007669"/>
    <property type="project" value="InterPro"/>
</dbReference>
<sequence length="287" mass="32502">MQPGRLGMIAESNPLGLSWHDTNWIPMLNTTTVMDYFSERSNPFYDRSCNNEIVKMQRLSPEHLQNMTGLEYILLHVQEPILYVIRKQHRHAPNHCTPIADYYIIAGIVYQAPDLASVLNSRLLSTVHHLQSAFDEASSYARYHPSKGYTWDFKPTKSGPGADRTIPNIVPKKEPSQTKEEPSSLFQRQRVDMLLAELTRKFPIPIYQNPVQNQNGTTIKTENALQDKSEQPVTVKQEPIDNTSENANGITNTDNLGNSNIGLGPDIKPDIKNESMKPPPEKKARLN</sequence>
<feature type="region of interest" description="Disordered" evidence="7">
    <location>
        <begin position="222"/>
        <end position="287"/>
    </location>
</feature>
<keyword evidence="6" id="KW-0010">Activator</keyword>
<evidence type="ECO:0000256" key="1">
    <source>
        <dbReference type="ARBA" id="ARBA00004123"/>
    </source>
</evidence>
<evidence type="ECO:0000313" key="8">
    <source>
        <dbReference type="EMBL" id="NOV44716.1"/>
    </source>
</evidence>
<proteinExistence type="inferred from homology"/>
<dbReference type="GO" id="GO:0006357">
    <property type="term" value="P:regulation of transcription by RNA polymerase II"/>
    <property type="evidence" value="ECO:0007669"/>
    <property type="project" value="InterPro"/>
</dbReference>
<evidence type="ECO:0000256" key="5">
    <source>
        <dbReference type="ARBA" id="ARBA00023242"/>
    </source>
</evidence>
<keyword evidence="3 6" id="KW-0805">Transcription regulation</keyword>
<feature type="compositionally biased region" description="Basic and acidic residues" evidence="7">
    <location>
        <begin position="171"/>
        <end position="182"/>
    </location>
</feature>
<organism evidence="8">
    <name type="scientific">Xenopsylla cheopis</name>
    <name type="common">Oriental rat flea</name>
    <name type="synonym">Pulex cheopis</name>
    <dbReference type="NCBI Taxonomy" id="163159"/>
    <lineage>
        <taxon>Eukaryota</taxon>
        <taxon>Metazoa</taxon>
        <taxon>Ecdysozoa</taxon>
        <taxon>Arthropoda</taxon>
        <taxon>Hexapoda</taxon>
        <taxon>Insecta</taxon>
        <taxon>Pterygota</taxon>
        <taxon>Neoptera</taxon>
        <taxon>Endopterygota</taxon>
        <taxon>Siphonaptera</taxon>
        <taxon>Pulicidae</taxon>
        <taxon>Xenopsyllinae</taxon>
        <taxon>Xenopsylla</taxon>
    </lineage>
</organism>
<evidence type="ECO:0000256" key="7">
    <source>
        <dbReference type="SAM" id="MobiDB-lite"/>
    </source>
</evidence>
<comment type="subunit">
    <text evidence="6">Component of the Mediator complex.</text>
</comment>
<dbReference type="InterPro" id="IPR007018">
    <property type="entry name" value="Mediator_Med6"/>
</dbReference>